<dbReference type="Gene3D" id="2.60.120.560">
    <property type="entry name" value="Exo-inulinase, domain 1"/>
    <property type="match status" value="1"/>
</dbReference>
<dbReference type="InterPro" id="IPR010496">
    <property type="entry name" value="AL/BT2_dom"/>
</dbReference>
<evidence type="ECO:0000313" key="3">
    <source>
        <dbReference type="EMBL" id="MBA2225161.1"/>
    </source>
</evidence>
<dbReference type="AlphaFoldDB" id="A0A7V8VBT8"/>
<evidence type="ECO:0000256" key="1">
    <source>
        <dbReference type="SAM" id="SignalP"/>
    </source>
</evidence>
<sequence length="226" mass="25201">MFATAGWIAGCLATLTATPPLPAAQNEGFTPLFDGKSFEGWYFTLRANKDGSKPDPKLTWSIVEGYIRCTGKPNGCMVTQKEYSDYVLKLKWRFPAGSKGGNSGVLLHVQDDEIWPTSVEAQLQSGRAGDFWLIYPPKVKLEVDPKRQDPKQARHYFRIEADKPIEKPFGEWNEYEITCKGGDITLVVNGMKVNEGKNGNLTKGKIALQSEGAEIHFKDIMIKSLK</sequence>
<proteinExistence type="predicted"/>
<reference evidence="3 4" key="1">
    <citation type="submission" date="2020-07" db="EMBL/GenBank/DDBJ databases">
        <title>Thermogemmata thermophila gen. nov., sp. nov., a novel moderate thermophilic planctomycete from a Kamchatka hot spring.</title>
        <authorList>
            <person name="Elcheninov A.G."/>
            <person name="Podosokorskaya O.A."/>
            <person name="Kovaleva O.L."/>
            <person name="Novikov A."/>
            <person name="Bonch-Osmolovskaya E.A."/>
            <person name="Toshchakov S.V."/>
            <person name="Kublanov I.V."/>
        </authorList>
    </citation>
    <scope>NUCLEOTIDE SEQUENCE [LARGE SCALE GENOMIC DNA]</scope>
    <source>
        <strain evidence="3 4">2918</strain>
    </source>
</reference>
<dbReference type="EMBL" id="JACEFB010000001">
    <property type="protein sequence ID" value="MBA2225161.1"/>
    <property type="molecule type" value="Genomic_DNA"/>
</dbReference>
<organism evidence="3 4">
    <name type="scientific">Thermogemmata fonticola</name>
    <dbReference type="NCBI Taxonomy" id="2755323"/>
    <lineage>
        <taxon>Bacteria</taxon>
        <taxon>Pseudomonadati</taxon>
        <taxon>Planctomycetota</taxon>
        <taxon>Planctomycetia</taxon>
        <taxon>Gemmatales</taxon>
        <taxon>Gemmataceae</taxon>
        <taxon>Thermogemmata</taxon>
    </lineage>
</organism>
<dbReference type="Pfam" id="PF06439">
    <property type="entry name" value="3keto-disac_hyd"/>
    <property type="match status" value="1"/>
</dbReference>
<feature type="domain" description="3-keto-alpha-glucoside-1,2-lyase/3-keto-2-hydroxy-glucal hydratase" evidence="2">
    <location>
        <begin position="28"/>
        <end position="223"/>
    </location>
</feature>
<name>A0A7V8VBT8_9BACT</name>
<keyword evidence="1" id="KW-0732">Signal</keyword>
<protein>
    <submittedName>
        <fullName evidence="3">DUF1080 domain-containing protein</fullName>
    </submittedName>
</protein>
<dbReference type="Proteomes" id="UP000542342">
    <property type="component" value="Unassembled WGS sequence"/>
</dbReference>
<feature type="signal peptide" evidence="1">
    <location>
        <begin position="1"/>
        <end position="23"/>
    </location>
</feature>
<comment type="caution">
    <text evidence="3">The sequence shown here is derived from an EMBL/GenBank/DDBJ whole genome shotgun (WGS) entry which is preliminary data.</text>
</comment>
<dbReference type="GO" id="GO:0016787">
    <property type="term" value="F:hydrolase activity"/>
    <property type="evidence" value="ECO:0007669"/>
    <property type="project" value="InterPro"/>
</dbReference>
<accession>A0A7V8VBT8</accession>
<evidence type="ECO:0000259" key="2">
    <source>
        <dbReference type="Pfam" id="PF06439"/>
    </source>
</evidence>
<feature type="chain" id="PRO_5030523255" evidence="1">
    <location>
        <begin position="24"/>
        <end position="226"/>
    </location>
</feature>
<keyword evidence="4" id="KW-1185">Reference proteome</keyword>
<gene>
    <name evidence="3" type="ORF">H0921_03180</name>
</gene>
<evidence type="ECO:0000313" key="4">
    <source>
        <dbReference type="Proteomes" id="UP000542342"/>
    </source>
</evidence>